<sequence length="81" mass="8934">MSSSCMTIPILLSKLKNCCKSSSGMSGVTPYNPDLAPILDAKHLSGTRFFSNSDVETATENWLKGKGRDFYQAGLNRFELR</sequence>
<reference evidence="1 2" key="1">
    <citation type="journal article" date="2019" name="Sci. Rep.">
        <title>Orb-weaving spider Araneus ventricosus genome elucidates the spidroin gene catalogue.</title>
        <authorList>
            <person name="Kono N."/>
            <person name="Nakamura H."/>
            <person name="Ohtoshi R."/>
            <person name="Moran D.A.P."/>
            <person name="Shinohara A."/>
            <person name="Yoshida Y."/>
            <person name="Fujiwara M."/>
            <person name="Mori M."/>
            <person name="Tomita M."/>
            <person name="Arakawa K."/>
        </authorList>
    </citation>
    <scope>NUCLEOTIDE SEQUENCE [LARGE SCALE GENOMIC DNA]</scope>
</reference>
<accession>A0A4Y2H8E8</accession>
<protein>
    <submittedName>
        <fullName evidence="1">Uncharacterized protein</fullName>
    </submittedName>
</protein>
<evidence type="ECO:0000313" key="2">
    <source>
        <dbReference type="Proteomes" id="UP000499080"/>
    </source>
</evidence>
<name>A0A4Y2H8E8_ARAVE</name>
<keyword evidence="2" id="KW-1185">Reference proteome</keyword>
<organism evidence="1 2">
    <name type="scientific">Araneus ventricosus</name>
    <name type="common">Orbweaver spider</name>
    <name type="synonym">Epeira ventricosa</name>
    <dbReference type="NCBI Taxonomy" id="182803"/>
    <lineage>
        <taxon>Eukaryota</taxon>
        <taxon>Metazoa</taxon>
        <taxon>Ecdysozoa</taxon>
        <taxon>Arthropoda</taxon>
        <taxon>Chelicerata</taxon>
        <taxon>Arachnida</taxon>
        <taxon>Araneae</taxon>
        <taxon>Araneomorphae</taxon>
        <taxon>Entelegynae</taxon>
        <taxon>Araneoidea</taxon>
        <taxon>Araneidae</taxon>
        <taxon>Araneus</taxon>
    </lineage>
</organism>
<dbReference type="EMBL" id="BGPR01001791">
    <property type="protein sequence ID" value="GBM61933.1"/>
    <property type="molecule type" value="Genomic_DNA"/>
</dbReference>
<comment type="caution">
    <text evidence="1">The sequence shown here is derived from an EMBL/GenBank/DDBJ whole genome shotgun (WGS) entry which is preliminary data.</text>
</comment>
<evidence type="ECO:0000313" key="1">
    <source>
        <dbReference type="EMBL" id="GBM61933.1"/>
    </source>
</evidence>
<dbReference type="AlphaFoldDB" id="A0A4Y2H8E8"/>
<proteinExistence type="predicted"/>
<dbReference type="Proteomes" id="UP000499080">
    <property type="component" value="Unassembled WGS sequence"/>
</dbReference>
<gene>
    <name evidence="1" type="ORF">AVEN_272798_1</name>
</gene>